<evidence type="ECO:0000256" key="1">
    <source>
        <dbReference type="ARBA" id="ARBA00000085"/>
    </source>
</evidence>
<dbReference type="SUPFAM" id="SSF55785">
    <property type="entry name" value="PYP-like sensor domain (PAS domain)"/>
    <property type="match status" value="1"/>
</dbReference>
<dbReference type="STRING" id="645517.A6F65_01444"/>
<dbReference type="InterPro" id="IPR011102">
    <property type="entry name" value="Sig_transdc_His_kinase_HWE"/>
</dbReference>
<dbReference type="SMART" id="SM00911">
    <property type="entry name" value="HWE_HK"/>
    <property type="match status" value="1"/>
</dbReference>
<keyword evidence="5" id="KW-0547">Nucleotide-binding</keyword>
<dbReference type="EMBL" id="CP016545">
    <property type="protein sequence ID" value="ANU07749.1"/>
    <property type="molecule type" value="Genomic_DNA"/>
</dbReference>
<dbReference type="EC" id="2.7.13.3" evidence="2"/>
<dbReference type="AlphaFoldDB" id="A0A1C7D8E6"/>
<comment type="catalytic activity">
    <reaction evidence="1">
        <text>ATP + protein L-histidine = ADP + protein N-phospho-L-histidine.</text>
        <dbReference type="EC" id="2.7.13.3"/>
    </reaction>
</comment>
<dbReference type="PANTHER" id="PTHR41523">
    <property type="entry name" value="TWO-COMPONENT SYSTEM SENSOR PROTEIN"/>
    <property type="match status" value="1"/>
</dbReference>
<dbReference type="Pfam" id="PF07536">
    <property type="entry name" value="HWE_HK"/>
    <property type="match status" value="1"/>
</dbReference>
<evidence type="ECO:0000256" key="7">
    <source>
        <dbReference type="ARBA" id="ARBA00022840"/>
    </source>
</evidence>
<dbReference type="Pfam" id="PF08448">
    <property type="entry name" value="PAS_4"/>
    <property type="match status" value="1"/>
</dbReference>
<dbReference type="GO" id="GO:0004673">
    <property type="term" value="F:protein histidine kinase activity"/>
    <property type="evidence" value="ECO:0007669"/>
    <property type="project" value="UniProtKB-EC"/>
</dbReference>
<dbReference type="InterPro" id="IPR000014">
    <property type="entry name" value="PAS"/>
</dbReference>
<dbReference type="Proteomes" id="UP000092698">
    <property type="component" value="Chromosome"/>
</dbReference>
<evidence type="ECO:0000313" key="9">
    <source>
        <dbReference type="EMBL" id="ANU07749.1"/>
    </source>
</evidence>
<keyword evidence="7" id="KW-0067">ATP-binding</keyword>
<evidence type="ECO:0000256" key="2">
    <source>
        <dbReference type="ARBA" id="ARBA00012438"/>
    </source>
</evidence>
<evidence type="ECO:0000256" key="5">
    <source>
        <dbReference type="ARBA" id="ARBA00022741"/>
    </source>
</evidence>
<organism evidence="9 10">
    <name type="scientific">Paraurantiacibacter namhicola</name>
    <dbReference type="NCBI Taxonomy" id="645517"/>
    <lineage>
        <taxon>Bacteria</taxon>
        <taxon>Pseudomonadati</taxon>
        <taxon>Pseudomonadota</taxon>
        <taxon>Alphaproteobacteria</taxon>
        <taxon>Sphingomonadales</taxon>
        <taxon>Erythrobacteraceae</taxon>
        <taxon>Paraurantiacibacter</taxon>
    </lineage>
</organism>
<reference evidence="9 10" key="1">
    <citation type="submission" date="2016-07" db="EMBL/GenBank/DDBJ databases">
        <title>Complete genome sequence of Altererythrobacter namhicola JCM 16345T, containing esterase-encoding genes.</title>
        <authorList>
            <person name="Cheng H."/>
            <person name="Wu Y.-H."/>
            <person name="Jian S.-L."/>
            <person name="Huo Y.-Y."/>
            <person name="Wang C.-S."/>
            <person name="Xu X.-W."/>
        </authorList>
    </citation>
    <scope>NUCLEOTIDE SEQUENCE [LARGE SCALE GENOMIC DNA]</scope>
    <source>
        <strain evidence="9 10">JCM 16345</strain>
    </source>
</reference>
<dbReference type="NCBIfam" id="TIGR00229">
    <property type="entry name" value="sensory_box"/>
    <property type="match status" value="1"/>
</dbReference>
<evidence type="ECO:0000256" key="6">
    <source>
        <dbReference type="ARBA" id="ARBA00022777"/>
    </source>
</evidence>
<evidence type="ECO:0000313" key="10">
    <source>
        <dbReference type="Proteomes" id="UP000092698"/>
    </source>
</evidence>
<name>A0A1C7D8E6_9SPHN</name>
<dbReference type="InterPro" id="IPR013656">
    <property type="entry name" value="PAS_4"/>
</dbReference>
<keyword evidence="10" id="KW-1185">Reference proteome</keyword>
<sequence>MAVTREPELSRTLSANADGMLWAMLDQSTDCVKLVNLDGYLEYMNANGRAAMEIDDFSGVAGTALTSLWPASSAKRLSLAIERASKGDKDRFEAFCPTAKGNDRWWDVSVSPVRNDGEVSRILISSRDVTDRHLAERDSETRREADISARQDRIVAGELAHKARNQIAVITALTRLTLRGDPALEDGAKRLIERITHLGLAINALVGTEGKSARLLEDIVSAVLGDGDGSGPVMIGAIPPLSLTENDVRTMALVLGELHSNALKHGALSHEGGSLVLYFDPVPGGVRMRWKETGMADCREPSQLGTGSDLIRRMTMGQPKAGTFEWEPDGLYFEMIINASSPPPRAG</sequence>
<keyword evidence="3" id="KW-0597">Phosphoprotein</keyword>
<keyword evidence="6 9" id="KW-0418">Kinase</keyword>
<gene>
    <name evidence="9" type="primary">lov_2</name>
    <name evidence="9" type="ORF">A6F65_01444</name>
</gene>
<evidence type="ECO:0000259" key="8">
    <source>
        <dbReference type="SMART" id="SM00911"/>
    </source>
</evidence>
<dbReference type="Gene3D" id="3.30.450.20">
    <property type="entry name" value="PAS domain"/>
    <property type="match status" value="1"/>
</dbReference>
<feature type="domain" description="Signal transduction histidine kinase HWE region" evidence="8">
    <location>
        <begin position="158"/>
        <end position="233"/>
    </location>
</feature>
<evidence type="ECO:0000256" key="3">
    <source>
        <dbReference type="ARBA" id="ARBA00022553"/>
    </source>
</evidence>
<dbReference type="PANTHER" id="PTHR41523:SF8">
    <property type="entry name" value="ETHYLENE RESPONSE SENSOR PROTEIN"/>
    <property type="match status" value="1"/>
</dbReference>
<dbReference type="KEGG" id="anh:A6F65_01444"/>
<dbReference type="OrthoDB" id="9760752at2"/>
<keyword evidence="4 9" id="KW-0808">Transferase</keyword>
<dbReference type="InterPro" id="IPR035965">
    <property type="entry name" value="PAS-like_dom_sf"/>
</dbReference>
<dbReference type="GO" id="GO:0005524">
    <property type="term" value="F:ATP binding"/>
    <property type="evidence" value="ECO:0007669"/>
    <property type="project" value="UniProtKB-KW"/>
</dbReference>
<accession>A0A1C7D8E6</accession>
<proteinExistence type="predicted"/>
<evidence type="ECO:0000256" key="4">
    <source>
        <dbReference type="ARBA" id="ARBA00022679"/>
    </source>
</evidence>
<protein>
    <recommendedName>
        <fullName evidence="2">histidine kinase</fullName>
        <ecNumber evidence="2">2.7.13.3</ecNumber>
    </recommendedName>
</protein>